<evidence type="ECO:0000256" key="5">
    <source>
        <dbReference type="ARBA" id="ARBA00022454"/>
    </source>
</evidence>
<organism evidence="8 9">
    <name type="scientific">Pteruthius melanotis</name>
    <dbReference type="NCBI Taxonomy" id="357074"/>
    <lineage>
        <taxon>Eukaryota</taxon>
        <taxon>Metazoa</taxon>
        <taxon>Chordata</taxon>
        <taxon>Craniata</taxon>
        <taxon>Vertebrata</taxon>
        <taxon>Euteleostomi</taxon>
        <taxon>Archelosauria</taxon>
        <taxon>Archosauria</taxon>
        <taxon>Dinosauria</taxon>
        <taxon>Saurischia</taxon>
        <taxon>Theropoda</taxon>
        <taxon>Coelurosauria</taxon>
        <taxon>Aves</taxon>
        <taxon>Neognathae</taxon>
        <taxon>Neoaves</taxon>
        <taxon>Telluraves</taxon>
        <taxon>Australaves</taxon>
        <taxon>Passeriformes</taxon>
        <taxon>Sylvioidea</taxon>
        <taxon>Timaliidae</taxon>
        <taxon>Pteruthius</taxon>
    </lineage>
</organism>
<dbReference type="Pfam" id="PF09496">
    <property type="entry name" value="CENP-O"/>
    <property type="match status" value="1"/>
</dbReference>
<evidence type="ECO:0000256" key="6">
    <source>
        <dbReference type="ARBA" id="ARBA00023242"/>
    </source>
</evidence>
<dbReference type="Proteomes" id="UP000603297">
    <property type="component" value="Unassembled WGS sequence"/>
</dbReference>
<evidence type="ECO:0000256" key="4">
    <source>
        <dbReference type="ARBA" id="ARBA00016395"/>
    </source>
</evidence>
<protein>
    <recommendedName>
        <fullName evidence="4">Centromere protein O</fullName>
    </recommendedName>
</protein>
<evidence type="ECO:0000256" key="3">
    <source>
        <dbReference type="ARBA" id="ARBA00007321"/>
    </source>
</evidence>
<keyword evidence="5" id="KW-0158">Chromosome</keyword>
<dbReference type="OrthoDB" id="10050372at2759"/>
<dbReference type="EMBL" id="WEIY01002094">
    <property type="protein sequence ID" value="NXY12411.1"/>
    <property type="molecule type" value="Genomic_DNA"/>
</dbReference>
<feature type="non-terminal residue" evidence="8">
    <location>
        <position position="1"/>
    </location>
</feature>
<dbReference type="PANTHER" id="PTHR14582">
    <property type="entry name" value="INNER KINETOCHORE SUBUNIT MAL2"/>
    <property type="match status" value="1"/>
</dbReference>
<evidence type="ECO:0000256" key="2">
    <source>
        <dbReference type="ARBA" id="ARBA00004584"/>
    </source>
</evidence>
<evidence type="ECO:0000256" key="7">
    <source>
        <dbReference type="ARBA" id="ARBA00023328"/>
    </source>
</evidence>
<comment type="similarity">
    <text evidence="3">Belongs to the CENP-O/MCM21 family.</text>
</comment>
<keyword evidence="7" id="KW-0137">Centromere</keyword>
<sequence>DSFHLELLPAREFREFRIQRHSIPPFIPLERLSREFLPSDLRGFLDALFQHLNAFVGRRQRLQQFQEEFSEWIQGIPRGNSLCNLLSFRFRIPGKSGNSQL</sequence>
<proteinExistence type="inferred from homology"/>
<evidence type="ECO:0000256" key="1">
    <source>
        <dbReference type="ARBA" id="ARBA00004123"/>
    </source>
</evidence>
<dbReference type="GO" id="GO:0031511">
    <property type="term" value="C:Mis6-Sim4 complex"/>
    <property type="evidence" value="ECO:0007669"/>
    <property type="project" value="TreeGrafter"/>
</dbReference>
<comment type="subcellular location">
    <subcellularLocation>
        <location evidence="2">Chromosome</location>
        <location evidence="2">Centromere</location>
    </subcellularLocation>
    <subcellularLocation>
        <location evidence="1">Nucleus</location>
    </subcellularLocation>
</comment>
<dbReference type="GO" id="GO:0005634">
    <property type="term" value="C:nucleus"/>
    <property type="evidence" value="ECO:0007669"/>
    <property type="project" value="UniProtKB-SubCell"/>
</dbReference>
<name>A0A852NK04_9PASS</name>
<reference evidence="8" key="1">
    <citation type="submission" date="2020-02" db="EMBL/GenBank/DDBJ databases">
        <title>Bird 10,000 Genomes (B10K) Project - Family phase.</title>
        <authorList>
            <person name="Zhang G."/>
        </authorList>
    </citation>
    <scope>NUCLEOTIDE SEQUENCE</scope>
    <source>
        <strain evidence="8">B10K-IZ-033-77</strain>
    </source>
</reference>
<keyword evidence="9" id="KW-1185">Reference proteome</keyword>
<evidence type="ECO:0000313" key="8">
    <source>
        <dbReference type="EMBL" id="NXY12411.1"/>
    </source>
</evidence>
<feature type="non-terminal residue" evidence="8">
    <location>
        <position position="101"/>
    </location>
</feature>
<comment type="caution">
    <text evidence="8">The sequence shown here is derived from an EMBL/GenBank/DDBJ whole genome shotgun (WGS) entry which is preliminary data.</text>
</comment>
<accession>A0A852NK04</accession>
<keyword evidence="6" id="KW-0539">Nucleus</keyword>
<dbReference type="PANTHER" id="PTHR14582:SF1">
    <property type="entry name" value="CENTROMERE PROTEIN O"/>
    <property type="match status" value="1"/>
</dbReference>
<evidence type="ECO:0000313" key="9">
    <source>
        <dbReference type="Proteomes" id="UP000603297"/>
    </source>
</evidence>
<dbReference type="InterPro" id="IPR018464">
    <property type="entry name" value="CENP-O"/>
</dbReference>
<dbReference type="AlphaFoldDB" id="A0A852NK04"/>
<gene>
    <name evidence="8" type="primary">Cenpo</name>
    <name evidence="8" type="ORF">PTEMEL_R15901</name>
</gene>